<reference evidence="2 3" key="1">
    <citation type="submission" date="2018-12" db="EMBL/GenBank/DDBJ databases">
        <title>Bacillus yapensis draft genome sequence.</title>
        <authorList>
            <person name="Yu L."/>
            <person name="Xu X."/>
            <person name="Tang X."/>
        </authorList>
    </citation>
    <scope>NUCLEOTIDE SEQUENCE [LARGE SCALE GENOMIC DNA]</scope>
    <source>
        <strain evidence="2 3">XXST-01</strain>
    </source>
</reference>
<proteinExistence type="predicted"/>
<comment type="caution">
    <text evidence="2">The sequence shown here is derived from an EMBL/GenBank/DDBJ whole genome shotgun (WGS) entry which is preliminary data.</text>
</comment>
<keyword evidence="1" id="KW-0812">Transmembrane</keyword>
<keyword evidence="1" id="KW-0472">Membrane</keyword>
<name>A0A3S0KV86_9BACI</name>
<dbReference type="OrthoDB" id="9810176at2"/>
<evidence type="ECO:0000313" key="3">
    <source>
        <dbReference type="Proteomes" id="UP000271374"/>
    </source>
</evidence>
<evidence type="ECO:0000313" key="2">
    <source>
        <dbReference type="EMBL" id="RTR35135.1"/>
    </source>
</evidence>
<sequence>MKEILMVIPCHRIPERCLHIKGKPMLLCTRCFAILLGYLLTPIAVLASLIIPLWIPLVMAIPMIIDGFTQAWKWRKSTNTLRFITGLLFGVGQALLISTVVWTFVQLIEKNA</sequence>
<protein>
    <submittedName>
        <fullName evidence="2">DUF2085 domain-containing protein</fullName>
    </submittedName>
</protein>
<keyword evidence="3" id="KW-1185">Reference proteome</keyword>
<feature type="transmembrane region" description="Helical" evidence="1">
    <location>
        <begin position="25"/>
        <end position="45"/>
    </location>
</feature>
<dbReference type="EMBL" id="RXNT01000003">
    <property type="protein sequence ID" value="RTR35135.1"/>
    <property type="molecule type" value="Genomic_DNA"/>
</dbReference>
<accession>A0A3S0KV86</accession>
<organism evidence="2 3">
    <name type="scientific">Bacillus yapensis</name>
    <dbReference type="NCBI Taxonomy" id="2492960"/>
    <lineage>
        <taxon>Bacteria</taxon>
        <taxon>Bacillati</taxon>
        <taxon>Bacillota</taxon>
        <taxon>Bacilli</taxon>
        <taxon>Bacillales</taxon>
        <taxon>Bacillaceae</taxon>
        <taxon>Bacillus</taxon>
    </lineage>
</organism>
<keyword evidence="1" id="KW-1133">Transmembrane helix</keyword>
<dbReference type="RefSeq" id="WP_126406775.1">
    <property type="nucleotide sequence ID" value="NZ_RXNT01000003.1"/>
</dbReference>
<dbReference type="AlphaFoldDB" id="A0A3S0KV86"/>
<dbReference type="Proteomes" id="UP000271374">
    <property type="component" value="Unassembled WGS sequence"/>
</dbReference>
<gene>
    <name evidence="2" type="ORF">EKG37_04420</name>
</gene>
<feature type="transmembrane region" description="Helical" evidence="1">
    <location>
        <begin position="81"/>
        <end position="105"/>
    </location>
</feature>
<dbReference type="Pfam" id="PF09858">
    <property type="entry name" value="DUF2085"/>
    <property type="match status" value="1"/>
</dbReference>
<dbReference type="InterPro" id="IPR019206">
    <property type="entry name" value="DUF2085_TM"/>
</dbReference>
<evidence type="ECO:0000256" key="1">
    <source>
        <dbReference type="SAM" id="Phobius"/>
    </source>
</evidence>